<dbReference type="InterPro" id="IPR038766">
    <property type="entry name" value="Membrane_comp_ABC_pdt"/>
</dbReference>
<evidence type="ECO:0000313" key="9">
    <source>
        <dbReference type="EMBL" id="NME71383.1"/>
    </source>
</evidence>
<evidence type="ECO:0000259" key="7">
    <source>
        <dbReference type="Pfam" id="PF02687"/>
    </source>
</evidence>
<evidence type="ECO:0000256" key="5">
    <source>
        <dbReference type="ARBA" id="ARBA00023136"/>
    </source>
</evidence>
<feature type="domain" description="ABC3 transporter permease C-terminal" evidence="7">
    <location>
        <begin position="260"/>
        <end position="379"/>
    </location>
</feature>
<dbReference type="Pfam" id="PF12704">
    <property type="entry name" value="MacB_PCD"/>
    <property type="match status" value="1"/>
</dbReference>
<keyword evidence="2" id="KW-1003">Cell membrane</keyword>
<evidence type="ECO:0000256" key="2">
    <source>
        <dbReference type="ARBA" id="ARBA00022475"/>
    </source>
</evidence>
<sequence>MRIQFVINNARRDLANSIYKIGPFIISIIIGIGTLVAMTNFSENVVKDIDNQAKEMLGADLELRANHPVKDSLLTVFRREKTEMAKQFNFASMAFDPKHQTSRMVDLRALEKGYPFYGALEISPKSAWKRWENEEKIALVDSAVLYQMNLSIGDSLRFGKETFEIAGALKKGVGQSAIMAAAVPIIYFPFKYLESTALIQKGSRVNYRYYMAYSDTLNIQNLINQNDVLLEEESVRAITSENNTARIGRFFNDIDAFLKLISFVSLLLGCIGVSSGIFIYVKSKLKSIAILRCLGATAMETFMIYLLQILFLGLIGGIIGSTIGVVAQFSFPALFGDLLMVELSNDISIKAIAIGILLSVIISILFGWYPLLQILNVSPIYVLRSFLLEGNTVHNKKLTFLLFVTISGFILFFSYWLLEDITKSFIFLMAIFVVILILGSICFSLISILKRRNLNQLSFSLKYGISQLFRPNNQTLLLGTTIGLGVFLIICMLSIRGILMDKVSEVGNDGSANLILYDVQKSQKEKLADLISNENLKVEQEAAVVTMSLEYLNGNNKKVTLKDSTKNIKRWVFDREYRVTYRDHLKPNEVTVKGEFTGKSSINEVVPISVSESFMESSGLQFDDILTFNVQGFELKTRIAHIRKVDFARMEANFVVLFPSGVLEAAPSIYVFALNVKEKAKIAQIQNRVIEQFPNVSAIDLGLVFNSINEILGRVSFVFRWLGGLCIFTGLLVLWSFMSIGKYQRKKEAGVLRAIGAKKKHLIRISLIEYFSIGSISTLTGIILGWIGSWCLAYFVFDLPFYIAFKNSMILGSIVILMTILIGVLFMRTLSKVPSVEVLKED</sequence>
<evidence type="ECO:0000256" key="4">
    <source>
        <dbReference type="ARBA" id="ARBA00022989"/>
    </source>
</evidence>
<feature type="transmembrane region" description="Helical" evidence="6">
    <location>
        <begin position="476"/>
        <end position="499"/>
    </location>
</feature>
<feature type="transmembrane region" description="Helical" evidence="6">
    <location>
        <begin position="256"/>
        <end position="281"/>
    </location>
</feature>
<evidence type="ECO:0000256" key="1">
    <source>
        <dbReference type="ARBA" id="ARBA00004651"/>
    </source>
</evidence>
<keyword evidence="10" id="KW-1185">Reference proteome</keyword>
<feature type="transmembrane region" description="Helical" evidence="6">
    <location>
        <begin position="302"/>
        <end position="331"/>
    </location>
</feature>
<feature type="transmembrane region" description="Helical" evidence="6">
    <location>
        <begin position="21"/>
        <end position="41"/>
    </location>
</feature>
<evidence type="ECO:0000259" key="8">
    <source>
        <dbReference type="Pfam" id="PF12704"/>
    </source>
</evidence>
<keyword evidence="3 6" id="KW-0812">Transmembrane</keyword>
<dbReference type="EMBL" id="JABANE010000096">
    <property type="protein sequence ID" value="NME71383.1"/>
    <property type="molecule type" value="Genomic_DNA"/>
</dbReference>
<feature type="domain" description="ABC3 transporter permease C-terminal" evidence="7">
    <location>
        <begin position="724"/>
        <end position="832"/>
    </location>
</feature>
<feature type="transmembrane region" description="Helical" evidence="6">
    <location>
        <begin position="351"/>
        <end position="377"/>
    </location>
</feature>
<feature type="transmembrane region" description="Helical" evidence="6">
    <location>
        <begin position="398"/>
        <end position="418"/>
    </location>
</feature>
<dbReference type="Proteomes" id="UP000576082">
    <property type="component" value="Unassembled WGS sequence"/>
</dbReference>
<feature type="transmembrane region" description="Helical" evidence="6">
    <location>
        <begin position="809"/>
        <end position="827"/>
    </location>
</feature>
<dbReference type="Pfam" id="PF02687">
    <property type="entry name" value="FtsX"/>
    <property type="match status" value="2"/>
</dbReference>
<comment type="caution">
    <text evidence="9">The sequence shown here is derived from an EMBL/GenBank/DDBJ whole genome shotgun (WGS) entry which is preliminary data.</text>
</comment>
<evidence type="ECO:0000313" key="10">
    <source>
        <dbReference type="Proteomes" id="UP000576082"/>
    </source>
</evidence>
<dbReference type="AlphaFoldDB" id="A0A7X9XC52"/>
<keyword evidence="4 6" id="KW-1133">Transmembrane helix</keyword>
<reference evidence="9 10" key="1">
    <citation type="submission" date="2020-04" db="EMBL/GenBank/DDBJ databases">
        <title>Flammeovirga sp. SR4, a novel species isolated from seawater.</title>
        <authorList>
            <person name="Wang X."/>
        </authorList>
    </citation>
    <scope>NUCLEOTIDE SEQUENCE [LARGE SCALE GENOMIC DNA]</scope>
    <source>
        <strain evidence="9 10">ATCC 23126</strain>
    </source>
</reference>
<gene>
    <name evidence="9" type="ORF">HHU12_25685</name>
</gene>
<protein>
    <submittedName>
        <fullName evidence="9">FtsX-like permease family protein</fullName>
    </submittedName>
</protein>
<name>A0A7X9XC52_9BACT</name>
<proteinExistence type="predicted"/>
<keyword evidence="5 6" id="KW-0472">Membrane</keyword>
<feature type="domain" description="MacB-like periplasmic core" evidence="8">
    <location>
        <begin position="25"/>
        <end position="206"/>
    </location>
</feature>
<dbReference type="GO" id="GO:0005886">
    <property type="term" value="C:plasma membrane"/>
    <property type="evidence" value="ECO:0007669"/>
    <property type="project" value="UniProtKB-SubCell"/>
</dbReference>
<comment type="subcellular location">
    <subcellularLocation>
        <location evidence="1">Cell membrane</location>
        <topology evidence="1">Multi-pass membrane protein</topology>
    </subcellularLocation>
</comment>
<accession>A0A7X9XC52</accession>
<feature type="transmembrane region" description="Helical" evidence="6">
    <location>
        <begin position="717"/>
        <end position="737"/>
    </location>
</feature>
<feature type="transmembrane region" description="Helical" evidence="6">
    <location>
        <begin position="424"/>
        <end position="449"/>
    </location>
</feature>
<dbReference type="PANTHER" id="PTHR30287">
    <property type="entry name" value="MEMBRANE COMPONENT OF PREDICTED ABC SUPERFAMILY METABOLITE UPTAKE TRANSPORTER"/>
    <property type="match status" value="1"/>
</dbReference>
<feature type="transmembrane region" description="Helical" evidence="6">
    <location>
        <begin position="767"/>
        <end position="797"/>
    </location>
</feature>
<organism evidence="9 10">
    <name type="scientific">Flammeovirga aprica JL-4</name>
    <dbReference type="NCBI Taxonomy" id="694437"/>
    <lineage>
        <taxon>Bacteria</taxon>
        <taxon>Pseudomonadati</taxon>
        <taxon>Bacteroidota</taxon>
        <taxon>Cytophagia</taxon>
        <taxon>Cytophagales</taxon>
        <taxon>Flammeovirgaceae</taxon>
        <taxon>Flammeovirga</taxon>
    </lineage>
</organism>
<dbReference type="PANTHER" id="PTHR30287:SF1">
    <property type="entry name" value="INNER MEMBRANE PROTEIN"/>
    <property type="match status" value="1"/>
</dbReference>
<dbReference type="RefSeq" id="WP_169659599.1">
    <property type="nucleotide sequence ID" value="NZ_JABANE010000096.1"/>
</dbReference>
<evidence type="ECO:0000256" key="3">
    <source>
        <dbReference type="ARBA" id="ARBA00022692"/>
    </source>
</evidence>
<evidence type="ECO:0000256" key="6">
    <source>
        <dbReference type="SAM" id="Phobius"/>
    </source>
</evidence>
<dbReference type="InterPro" id="IPR003838">
    <property type="entry name" value="ABC3_permease_C"/>
</dbReference>
<dbReference type="InterPro" id="IPR025857">
    <property type="entry name" value="MacB_PCD"/>
</dbReference>